<dbReference type="PROSITE" id="PS50156">
    <property type="entry name" value="SSD"/>
    <property type="match status" value="2"/>
</dbReference>
<comment type="similarity">
    <text evidence="2">Belongs to the resistance-nodulation-cell division (RND) (TC 2.A.6) family. MmpL subfamily.</text>
</comment>
<feature type="transmembrane region" description="Helical" evidence="7">
    <location>
        <begin position="226"/>
        <end position="247"/>
    </location>
</feature>
<proteinExistence type="inferred from homology"/>
<feature type="domain" description="SSD" evidence="8">
    <location>
        <begin position="591"/>
        <end position="719"/>
    </location>
</feature>
<dbReference type="Gene3D" id="1.20.1640.10">
    <property type="entry name" value="Multidrug efflux transporter AcrB transmembrane domain"/>
    <property type="match status" value="2"/>
</dbReference>
<evidence type="ECO:0000256" key="3">
    <source>
        <dbReference type="ARBA" id="ARBA00022475"/>
    </source>
</evidence>
<protein>
    <submittedName>
        <fullName evidence="9">Membrane protein</fullName>
    </submittedName>
</protein>
<dbReference type="InterPro" id="IPR000731">
    <property type="entry name" value="SSD"/>
</dbReference>
<comment type="caution">
    <text evidence="9">The sequence shown here is derived from an EMBL/GenBank/DDBJ whole genome shotgun (WGS) entry which is preliminary data.</text>
</comment>
<dbReference type="PATRIC" id="fig|1679170.3.peg.5578"/>
<feature type="transmembrane region" description="Helical" evidence="7">
    <location>
        <begin position="711"/>
        <end position="729"/>
    </location>
</feature>
<evidence type="ECO:0000259" key="8">
    <source>
        <dbReference type="PROSITE" id="PS50156"/>
    </source>
</evidence>
<dbReference type="InterPro" id="IPR001036">
    <property type="entry name" value="Acrflvin-R"/>
</dbReference>
<dbReference type="InterPro" id="IPR050545">
    <property type="entry name" value="Mycobact_MmpL"/>
</dbReference>
<name>A0A0K9G5M1_9BACI</name>
<feature type="transmembrane region" description="Helical" evidence="7">
    <location>
        <begin position="655"/>
        <end position="676"/>
    </location>
</feature>
<dbReference type="Pfam" id="PF03176">
    <property type="entry name" value="MMPL"/>
    <property type="match status" value="2"/>
</dbReference>
<dbReference type="AlphaFoldDB" id="A0A0K9G5M1"/>
<feature type="transmembrane region" description="Helical" evidence="7">
    <location>
        <begin position="406"/>
        <end position="426"/>
    </location>
</feature>
<comment type="subcellular location">
    <subcellularLocation>
        <location evidence="1">Cell membrane</location>
        <topology evidence="1">Multi-pass membrane protein</topology>
    </subcellularLocation>
</comment>
<organism evidence="9 10">
    <name type="scientific">Peribacillus loiseleuriae</name>
    <dbReference type="NCBI Taxonomy" id="1679170"/>
    <lineage>
        <taxon>Bacteria</taxon>
        <taxon>Bacillati</taxon>
        <taxon>Bacillota</taxon>
        <taxon>Bacilli</taxon>
        <taxon>Bacillales</taxon>
        <taxon>Bacillaceae</taxon>
        <taxon>Peribacillus</taxon>
    </lineage>
</organism>
<dbReference type="EMBL" id="LFZW01000003">
    <property type="protein sequence ID" value="KMY41507.1"/>
    <property type="molecule type" value="Genomic_DNA"/>
</dbReference>
<dbReference type="InterPro" id="IPR004869">
    <property type="entry name" value="MMPL_dom"/>
</dbReference>
<feature type="transmembrane region" description="Helical" evidence="7">
    <location>
        <begin position="201"/>
        <end position="219"/>
    </location>
</feature>
<gene>
    <name evidence="9" type="ORF">AC625_24820</name>
</gene>
<feature type="transmembrane region" description="Helical" evidence="7">
    <location>
        <begin position="588"/>
        <end position="609"/>
    </location>
</feature>
<dbReference type="OrthoDB" id="2365435at2"/>
<dbReference type="PRINTS" id="PR00702">
    <property type="entry name" value="ACRIFLAVINRP"/>
</dbReference>
<evidence type="ECO:0000256" key="7">
    <source>
        <dbReference type="SAM" id="Phobius"/>
    </source>
</evidence>
<feature type="transmembrane region" description="Helical" evidence="7">
    <location>
        <begin position="259"/>
        <end position="281"/>
    </location>
</feature>
<dbReference type="SUPFAM" id="SSF82866">
    <property type="entry name" value="Multidrug efflux transporter AcrB transmembrane domain"/>
    <property type="match status" value="2"/>
</dbReference>
<feature type="transmembrane region" description="Helical" evidence="7">
    <location>
        <begin position="564"/>
        <end position="581"/>
    </location>
</feature>
<feature type="transmembrane region" description="Helical" evidence="7">
    <location>
        <begin position="615"/>
        <end position="634"/>
    </location>
</feature>
<evidence type="ECO:0000313" key="10">
    <source>
        <dbReference type="Proteomes" id="UP000037146"/>
    </source>
</evidence>
<evidence type="ECO:0000256" key="4">
    <source>
        <dbReference type="ARBA" id="ARBA00022692"/>
    </source>
</evidence>
<evidence type="ECO:0000256" key="6">
    <source>
        <dbReference type="ARBA" id="ARBA00023136"/>
    </source>
</evidence>
<dbReference type="GO" id="GO:0022857">
    <property type="term" value="F:transmembrane transporter activity"/>
    <property type="evidence" value="ECO:0007669"/>
    <property type="project" value="InterPro"/>
</dbReference>
<dbReference type="PANTHER" id="PTHR33406:SF6">
    <property type="entry name" value="MEMBRANE PROTEIN YDGH-RELATED"/>
    <property type="match status" value="1"/>
</dbReference>
<dbReference type="STRING" id="1679170.AC625_24820"/>
<dbReference type="RefSeq" id="WP_049684096.1">
    <property type="nucleotide sequence ID" value="NZ_LFZW01000003.1"/>
</dbReference>
<feature type="transmembrane region" description="Helical" evidence="7">
    <location>
        <begin position="682"/>
        <end position="704"/>
    </location>
</feature>
<keyword evidence="4 7" id="KW-0812">Transmembrane</keyword>
<keyword evidence="6 7" id="KW-0472">Membrane</keyword>
<feature type="transmembrane region" description="Helical" evidence="7">
    <location>
        <begin position="337"/>
        <end position="362"/>
    </location>
</feature>
<evidence type="ECO:0000256" key="5">
    <source>
        <dbReference type="ARBA" id="ARBA00022989"/>
    </source>
</evidence>
<sequence length="748" mass="82651">MKKRPWHSWGTFVGGSKTRWITLVIWILLTVVLSFTWPAINSVEDDTAVDLPDSSMSQQASRLIKKEFPNDAGNPVLIVWHKDNKLNNQDYKAIQSVYKQLKDKPLTKQSTLPPFDIIPEQALAQSVSEDGTTLVTPVFFEKNAGMEILQVNMDEIKKIVKSTMNEDPFKRKLSDSGLHVRLSGPVGTQTDAVSLFSQADVKLLVATVLLVLVLLILLYRSPLMAVLPLIVVGFAYGIISPTLGFLADKGWITVDAQGVSIMTVLLFGAGTDYCLFLISRYREFLLREENKFKALQLAMKESGGAISMSALTVMIGLGTLLLAHFGSFHRFAVPFSLAVLLMGIAALTLLPALLAIFGRVAFFPFIPRTKEMTEEWAKKKGKSIKLRKSQGFFSKGLGRLVTRRPWTVIITTLILLGGLAAVVPRIQYTYDLLESFPKDMPSREGFDLISDHFSPGELAPIQIVVDTTGKDISLKRELEQLAFVAEVTEPVGGKYNHHLQMYEVSLAENPYSIKALNRIPELRSQLKKMLTTADIHNFENHVWIGGETASLYDTKITTERDESVIIPVMICIISLLLLLYLRSIIAMIYLILTVVLSFFSALGAGWLILHVGLGAPAIQGAIPLYAFVFLVALGEDYNIFMVSEIWKNKRTQNHLDAVAGGVIQTGSVITSAGLILAGTFAVLATLPIQVLVQFGIVTAIGVLLDTFIVRPLLVPAITAVLGQFAFWPGKLWKKDALSQKSNTEYNIE</sequence>
<feature type="transmembrane region" description="Helical" evidence="7">
    <location>
        <begin position="302"/>
        <end position="325"/>
    </location>
</feature>
<keyword evidence="3" id="KW-1003">Cell membrane</keyword>
<feature type="transmembrane region" description="Helical" evidence="7">
    <location>
        <begin position="20"/>
        <end position="40"/>
    </location>
</feature>
<dbReference type="PANTHER" id="PTHR33406">
    <property type="entry name" value="MEMBRANE PROTEIN MJ1562-RELATED"/>
    <property type="match status" value="1"/>
</dbReference>
<keyword evidence="5 7" id="KW-1133">Transmembrane helix</keyword>
<accession>A0A0K9G5M1</accession>
<evidence type="ECO:0000256" key="2">
    <source>
        <dbReference type="ARBA" id="ARBA00010157"/>
    </source>
</evidence>
<keyword evidence="10" id="KW-1185">Reference proteome</keyword>
<evidence type="ECO:0000256" key="1">
    <source>
        <dbReference type="ARBA" id="ARBA00004651"/>
    </source>
</evidence>
<feature type="domain" description="SSD" evidence="8">
    <location>
        <begin position="261"/>
        <end position="356"/>
    </location>
</feature>
<dbReference type="GO" id="GO:0005886">
    <property type="term" value="C:plasma membrane"/>
    <property type="evidence" value="ECO:0007669"/>
    <property type="project" value="UniProtKB-SubCell"/>
</dbReference>
<dbReference type="Proteomes" id="UP000037146">
    <property type="component" value="Unassembled WGS sequence"/>
</dbReference>
<reference evidence="10" key="1">
    <citation type="submission" date="2015-07" db="EMBL/GenBank/DDBJ databases">
        <title>Genome sequencing project for genomic taxonomy and phylogenomics of Bacillus-like bacteria.</title>
        <authorList>
            <person name="Liu B."/>
            <person name="Wang J."/>
            <person name="Zhu Y."/>
            <person name="Liu G."/>
            <person name="Chen Q."/>
            <person name="Chen Z."/>
            <person name="Lan J."/>
            <person name="Che J."/>
            <person name="Ge C."/>
            <person name="Shi H."/>
            <person name="Pan Z."/>
            <person name="Liu X."/>
        </authorList>
    </citation>
    <scope>NUCLEOTIDE SEQUENCE [LARGE SCALE GENOMIC DNA]</scope>
    <source>
        <strain evidence="10">FJAT-27997</strain>
    </source>
</reference>
<evidence type="ECO:0000313" key="9">
    <source>
        <dbReference type="EMBL" id="KMY41507.1"/>
    </source>
</evidence>